<organism evidence="1 2">
    <name type="scientific">Nocardia callitridis</name>
    <dbReference type="NCBI Taxonomy" id="648753"/>
    <lineage>
        <taxon>Bacteria</taxon>
        <taxon>Bacillati</taxon>
        <taxon>Actinomycetota</taxon>
        <taxon>Actinomycetes</taxon>
        <taxon>Mycobacteriales</taxon>
        <taxon>Nocardiaceae</taxon>
        <taxon>Nocardia</taxon>
    </lineage>
</organism>
<dbReference type="RefSeq" id="WP_345499105.1">
    <property type="nucleotide sequence ID" value="NZ_BAABJM010000007.1"/>
</dbReference>
<keyword evidence="2" id="KW-1185">Reference proteome</keyword>
<protein>
    <recommendedName>
        <fullName evidence="3">Integrase</fullName>
    </recommendedName>
</protein>
<name>A0ABP9KVJ0_9NOCA</name>
<sequence length="136" mass="14879">MGGVVAAPLTYLPTSPTNASRKMGRCQRSQDRAGSVRKNMTVLNQVLAEAVRRRRIAAKAVQRMPGHSSATLTLDRYGRLFEDDHDAVADRLEAHFTEASAVECSREAVAKLRGTSTVRTCRPAGWIRPAVQRACS</sequence>
<dbReference type="Proteomes" id="UP001500603">
    <property type="component" value="Unassembled WGS sequence"/>
</dbReference>
<evidence type="ECO:0008006" key="3">
    <source>
        <dbReference type="Google" id="ProtNLM"/>
    </source>
</evidence>
<evidence type="ECO:0000313" key="1">
    <source>
        <dbReference type="EMBL" id="GAA5066759.1"/>
    </source>
</evidence>
<evidence type="ECO:0000313" key="2">
    <source>
        <dbReference type="Proteomes" id="UP001500603"/>
    </source>
</evidence>
<gene>
    <name evidence="1" type="ORF">GCM10023318_55300</name>
</gene>
<dbReference type="EMBL" id="BAABJM010000007">
    <property type="protein sequence ID" value="GAA5066759.1"/>
    <property type="molecule type" value="Genomic_DNA"/>
</dbReference>
<accession>A0ABP9KVJ0</accession>
<comment type="caution">
    <text evidence="1">The sequence shown here is derived from an EMBL/GenBank/DDBJ whole genome shotgun (WGS) entry which is preliminary data.</text>
</comment>
<reference evidence="2" key="1">
    <citation type="journal article" date="2019" name="Int. J. Syst. Evol. Microbiol.">
        <title>The Global Catalogue of Microorganisms (GCM) 10K type strain sequencing project: providing services to taxonomists for standard genome sequencing and annotation.</title>
        <authorList>
            <consortium name="The Broad Institute Genomics Platform"/>
            <consortium name="The Broad Institute Genome Sequencing Center for Infectious Disease"/>
            <person name="Wu L."/>
            <person name="Ma J."/>
        </authorList>
    </citation>
    <scope>NUCLEOTIDE SEQUENCE [LARGE SCALE GENOMIC DNA]</scope>
    <source>
        <strain evidence="2">JCM 18298</strain>
    </source>
</reference>
<proteinExistence type="predicted"/>